<name>A0ABT7J2J2_9ACTN</name>
<dbReference type="EMBL" id="JASJUS010000020">
    <property type="protein sequence ID" value="MDL2079081.1"/>
    <property type="molecule type" value="Genomic_DNA"/>
</dbReference>
<sequence>MADLYELMLAFDLRDEVSEAEVAELQWHLGLGPQPAELRIVTGFPLVVEVEGEAVEVEEMPEPLLSCQGEAYKVGGALCSVLLHKENALRSGWALTGRQEIHPDDFDRIGVLLTWLADRAHDVHRGADGSVTVGWTRFYEDVRPEPLVVRDGLVVWPS</sequence>
<accession>A0ABT7J2J2</accession>
<evidence type="ECO:0000313" key="2">
    <source>
        <dbReference type="Proteomes" id="UP001241926"/>
    </source>
</evidence>
<proteinExistence type="predicted"/>
<dbReference type="Proteomes" id="UP001241926">
    <property type="component" value="Unassembled WGS sequence"/>
</dbReference>
<organism evidence="1 2">
    <name type="scientific">Streptomyces fuscus</name>
    <dbReference type="NCBI Taxonomy" id="3048495"/>
    <lineage>
        <taxon>Bacteria</taxon>
        <taxon>Bacillati</taxon>
        <taxon>Actinomycetota</taxon>
        <taxon>Actinomycetes</taxon>
        <taxon>Kitasatosporales</taxon>
        <taxon>Streptomycetaceae</taxon>
        <taxon>Streptomyces</taxon>
    </lineage>
</organism>
<reference evidence="1 2" key="1">
    <citation type="submission" date="2023-05" db="EMBL/GenBank/DDBJ databases">
        <title>Streptomyces fuscus sp. nov., a brown-black pigment producing actinomyces isolated from dry sand of Sea duck farm.</title>
        <authorList>
            <person name="Xie J."/>
            <person name="Shen N."/>
        </authorList>
    </citation>
    <scope>NUCLEOTIDE SEQUENCE [LARGE SCALE GENOMIC DNA]</scope>
    <source>
        <strain evidence="1 2">GXMU-J15</strain>
    </source>
</reference>
<comment type="caution">
    <text evidence="1">The sequence shown here is derived from an EMBL/GenBank/DDBJ whole genome shotgun (WGS) entry which is preliminary data.</text>
</comment>
<dbReference type="RefSeq" id="WP_285434413.1">
    <property type="nucleotide sequence ID" value="NZ_JASJUS010000020.1"/>
</dbReference>
<keyword evidence="2" id="KW-1185">Reference proteome</keyword>
<gene>
    <name evidence="1" type="ORF">QNN03_21835</name>
</gene>
<protein>
    <submittedName>
        <fullName evidence="1">Uncharacterized protein</fullName>
    </submittedName>
</protein>
<evidence type="ECO:0000313" key="1">
    <source>
        <dbReference type="EMBL" id="MDL2079081.1"/>
    </source>
</evidence>